<evidence type="ECO:0000313" key="2">
    <source>
        <dbReference type="Proteomes" id="UP001610446"/>
    </source>
</evidence>
<reference evidence="1 2" key="1">
    <citation type="submission" date="2024-07" db="EMBL/GenBank/DDBJ databases">
        <title>Section-level genome sequencing and comparative genomics of Aspergillus sections Usti and Cavernicolus.</title>
        <authorList>
            <consortium name="Lawrence Berkeley National Laboratory"/>
            <person name="Nybo J.L."/>
            <person name="Vesth T.C."/>
            <person name="Theobald S."/>
            <person name="Frisvad J.C."/>
            <person name="Larsen T.O."/>
            <person name="Kjaerboelling I."/>
            <person name="Rothschild-Mancinelli K."/>
            <person name="Lyhne E.K."/>
            <person name="Kogle M.E."/>
            <person name="Barry K."/>
            <person name="Clum A."/>
            <person name="Na H."/>
            <person name="Ledsgaard L."/>
            <person name="Lin J."/>
            <person name="Lipzen A."/>
            <person name="Kuo A."/>
            <person name="Riley R."/>
            <person name="Mondo S."/>
            <person name="Labutti K."/>
            <person name="Haridas S."/>
            <person name="Pangalinan J."/>
            <person name="Salamov A.A."/>
            <person name="Simmons B.A."/>
            <person name="Magnuson J.K."/>
            <person name="Chen J."/>
            <person name="Drula E."/>
            <person name="Henrissat B."/>
            <person name="Wiebenga A."/>
            <person name="Lubbers R.J."/>
            <person name="Gomes A.C."/>
            <person name="Makela M.R."/>
            <person name="Stajich J."/>
            <person name="Grigoriev I.V."/>
            <person name="Mortensen U.H."/>
            <person name="De Vries R.P."/>
            <person name="Baker S.E."/>
            <person name="Andersen M.R."/>
        </authorList>
    </citation>
    <scope>NUCLEOTIDE SEQUENCE [LARGE SCALE GENOMIC DNA]</scope>
    <source>
        <strain evidence="1 2">CBS 123904</strain>
    </source>
</reference>
<proteinExistence type="predicted"/>
<accession>A0ABR4J4N6</accession>
<dbReference type="Pfam" id="PF14087">
    <property type="entry name" value="DUF4267"/>
    <property type="match status" value="1"/>
</dbReference>
<dbReference type="Proteomes" id="UP001610446">
    <property type="component" value="Unassembled WGS sequence"/>
</dbReference>
<organism evidence="1 2">
    <name type="scientific">Aspergillus pseudoustus</name>
    <dbReference type="NCBI Taxonomy" id="1810923"/>
    <lineage>
        <taxon>Eukaryota</taxon>
        <taxon>Fungi</taxon>
        <taxon>Dikarya</taxon>
        <taxon>Ascomycota</taxon>
        <taxon>Pezizomycotina</taxon>
        <taxon>Eurotiomycetes</taxon>
        <taxon>Eurotiomycetidae</taxon>
        <taxon>Eurotiales</taxon>
        <taxon>Aspergillaceae</taxon>
        <taxon>Aspergillus</taxon>
        <taxon>Aspergillus subgen. Nidulantes</taxon>
    </lineage>
</organism>
<evidence type="ECO:0000313" key="1">
    <source>
        <dbReference type="EMBL" id="KAL2834012.1"/>
    </source>
</evidence>
<sequence length="127" mass="13373">MAMPLAPTPVILGTSMLGLGIYRILAPRQAYGLFGLPLVASSNPSPFIYSCSGRDLMLGIAYFLLGAQRNYEGLRALVVATAVAAQVDALTVWVHGGVEYGGWKGKWLGHSLGGVVLVGVAWKGWGL</sequence>
<dbReference type="InterPro" id="IPR025363">
    <property type="entry name" value="DUF4267"/>
</dbReference>
<comment type="caution">
    <text evidence="1">The sequence shown here is derived from an EMBL/GenBank/DDBJ whole genome shotgun (WGS) entry which is preliminary data.</text>
</comment>
<name>A0ABR4J4N6_9EURO</name>
<keyword evidence="2" id="KW-1185">Reference proteome</keyword>
<gene>
    <name evidence="1" type="ORF">BJY01DRAFT_253250</name>
</gene>
<protein>
    <submittedName>
        <fullName evidence="1">Uncharacterized protein</fullName>
    </submittedName>
</protein>
<dbReference type="EMBL" id="JBFXLU010000231">
    <property type="protein sequence ID" value="KAL2834012.1"/>
    <property type="molecule type" value="Genomic_DNA"/>
</dbReference>